<dbReference type="Pfam" id="PF13508">
    <property type="entry name" value="Acetyltransf_7"/>
    <property type="match status" value="1"/>
</dbReference>
<comment type="caution">
    <text evidence="2">The sequence shown here is derived from an EMBL/GenBank/DDBJ whole genome shotgun (WGS) entry which is preliminary data.</text>
</comment>
<dbReference type="AlphaFoldDB" id="A0A4R6WNU1"/>
<dbReference type="Gene3D" id="3.40.630.30">
    <property type="match status" value="1"/>
</dbReference>
<dbReference type="EMBL" id="SNYV01000013">
    <property type="protein sequence ID" value="TDQ77885.1"/>
    <property type="molecule type" value="Genomic_DNA"/>
</dbReference>
<proteinExistence type="predicted"/>
<dbReference type="OrthoDB" id="7585366at2"/>
<keyword evidence="3" id="KW-1185">Reference proteome</keyword>
<dbReference type="Proteomes" id="UP000295292">
    <property type="component" value="Unassembled WGS sequence"/>
</dbReference>
<reference evidence="2 3" key="1">
    <citation type="submission" date="2019-03" db="EMBL/GenBank/DDBJ databases">
        <title>Genomic Encyclopedia of Archaeal and Bacterial Type Strains, Phase II (KMG-II): from individual species to whole genera.</title>
        <authorList>
            <person name="Goeker M."/>
        </authorList>
    </citation>
    <scope>NUCLEOTIDE SEQUENCE [LARGE SCALE GENOMIC DNA]</scope>
    <source>
        <strain evidence="2 3">DSM 28353</strain>
    </source>
</reference>
<evidence type="ECO:0000313" key="2">
    <source>
        <dbReference type="EMBL" id="TDQ77885.1"/>
    </source>
</evidence>
<evidence type="ECO:0000259" key="1">
    <source>
        <dbReference type="PROSITE" id="PS51186"/>
    </source>
</evidence>
<organism evidence="2 3">
    <name type="scientific">Sphingobacterium yanglingense</name>
    <dbReference type="NCBI Taxonomy" id="1437280"/>
    <lineage>
        <taxon>Bacteria</taxon>
        <taxon>Pseudomonadati</taxon>
        <taxon>Bacteroidota</taxon>
        <taxon>Sphingobacteriia</taxon>
        <taxon>Sphingobacteriales</taxon>
        <taxon>Sphingobacteriaceae</taxon>
        <taxon>Sphingobacterium</taxon>
    </lineage>
</organism>
<name>A0A4R6WNU1_9SPHI</name>
<dbReference type="GO" id="GO:0016747">
    <property type="term" value="F:acyltransferase activity, transferring groups other than amino-acyl groups"/>
    <property type="evidence" value="ECO:0007669"/>
    <property type="project" value="InterPro"/>
</dbReference>
<feature type="domain" description="N-acetyltransferase" evidence="1">
    <location>
        <begin position="5"/>
        <end position="150"/>
    </location>
</feature>
<accession>A0A4R6WNU1</accession>
<protein>
    <submittedName>
        <fullName evidence="2">Acetyltransferase (GNAT) family protein</fullName>
    </submittedName>
</protein>
<dbReference type="CDD" id="cd04301">
    <property type="entry name" value="NAT_SF"/>
    <property type="match status" value="1"/>
</dbReference>
<dbReference type="PROSITE" id="PS51186">
    <property type="entry name" value="GNAT"/>
    <property type="match status" value="1"/>
</dbReference>
<keyword evidence="2" id="KW-0808">Transferase</keyword>
<sequence length="150" mass="16884">MNLNINYRPALDSDKSFLLELRSKTMDPHLTATSLPVSQEAHLHRINYKFDQAYIIELDKVAIGLLKADRKIDNIEIIQIQIDPEYQNKGIGGSVLQAILQEASASNRSVSLSVLKVNRAQELYISLGFKTVAEDESSYFMKYGSANMSF</sequence>
<gene>
    <name evidence="2" type="ORF">CLV99_1854</name>
</gene>
<evidence type="ECO:0000313" key="3">
    <source>
        <dbReference type="Proteomes" id="UP000295292"/>
    </source>
</evidence>
<dbReference type="InterPro" id="IPR016181">
    <property type="entry name" value="Acyl_CoA_acyltransferase"/>
</dbReference>
<dbReference type="SUPFAM" id="SSF55729">
    <property type="entry name" value="Acyl-CoA N-acyltransferases (Nat)"/>
    <property type="match status" value="1"/>
</dbReference>
<dbReference type="InterPro" id="IPR000182">
    <property type="entry name" value="GNAT_dom"/>
</dbReference>